<dbReference type="InterPro" id="IPR044676">
    <property type="entry name" value="EOBI/EOBII-like_plant"/>
</dbReference>
<keyword evidence="2" id="KW-0677">Repeat</keyword>
<evidence type="ECO:0000256" key="2">
    <source>
        <dbReference type="ARBA" id="ARBA00022737"/>
    </source>
</evidence>
<dbReference type="EMBL" id="SMOL01000160">
    <property type="protein sequence ID" value="KAB2625747.1"/>
    <property type="molecule type" value="Genomic_DNA"/>
</dbReference>
<dbReference type="InterPro" id="IPR001005">
    <property type="entry name" value="SANT/Myb"/>
</dbReference>
<dbReference type="PROSITE" id="PS51294">
    <property type="entry name" value="HTH_MYB"/>
    <property type="match status" value="1"/>
</dbReference>
<reference evidence="10 11" key="3">
    <citation type="submission" date="2019-11" db="EMBL/GenBank/DDBJ databases">
        <title>A de novo genome assembly of a pear dwarfing rootstock.</title>
        <authorList>
            <person name="Wang F."/>
            <person name="Wang J."/>
            <person name="Li S."/>
            <person name="Zhang Y."/>
            <person name="Fang M."/>
            <person name="Ma L."/>
            <person name="Zhao Y."/>
            <person name="Jiang S."/>
        </authorList>
    </citation>
    <scope>NUCLEOTIDE SEQUENCE [LARGE SCALE GENOMIC DNA]</scope>
    <source>
        <strain evidence="10">S2</strain>
        <tissue evidence="10">Leaf</tissue>
    </source>
</reference>
<comment type="caution">
    <text evidence="10">The sequence shown here is derived from an EMBL/GenBank/DDBJ whole genome shotgun (WGS) entry which is preliminary data.</text>
</comment>
<keyword evidence="11" id="KW-1185">Reference proteome</keyword>
<reference evidence="11" key="2">
    <citation type="submission" date="2019-10" db="EMBL/GenBank/DDBJ databases">
        <title>A de novo genome assembly of a pear dwarfing rootstock.</title>
        <authorList>
            <person name="Wang F."/>
            <person name="Wang J."/>
            <person name="Li S."/>
            <person name="Zhang Y."/>
            <person name="Fang M."/>
            <person name="Ma L."/>
            <person name="Zhao Y."/>
            <person name="Jiang S."/>
        </authorList>
    </citation>
    <scope>NUCLEOTIDE SEQUENCE [LARGE SCALE GENOMIC DNA]</scope>
</reference>
<evidence type="ECO:0000256" key="3">
    <source>
        <dbReference type="ARBA" id="ARBA00023015"/>
    </source>
</evidence>
<evidence type="ECO:0000256" key="6">
    <source>
        <dbReference type="ARBA" id="ARBA00023242"/>
    </source>
</evidence>
<name>A0A5N5HFR8_9ROSA</name>
<accession>A0A5N5HFR8</accession>
<dbReference type="EMBL" id="SMOL01000732">
    <property type="protein sequence ID" value="KAB2600561.1"/>
    <property type="molecule type" value="Genomic_DNA"/>
</dbReference>
<dbReference type="PROSITE" id="PS50090">
    <property type="entry name" value="MYB_LIKE"/>
    <property type="match status" value="1"/>
</dbReference>
<dbReference type="GO" id="GO:0043565">
    <property type="term" value="F:sequence-specific DNA binding"/>
    <property type="evidence" value="ECO:0007669"/>
    <property type="project" value="InterPro"/>
</dbReference>
<dbReference type="PANTHER" id="PTHR45675:SF97">
    <property type="entry name" value="MYB DOMAIN PROTEIN 79"/>
    <property type="match status" value="1"/>
</dbReference>
<keyword evidence="3" id="KW-0805">Transcription regulation</keyword>
<dbReference type="CDD" id="cd00167">
    <property type="entry name" value="SANT"/>
    <property type="match status" value="1"/>
</dbReference>
<keyword evidence="6" id="KW-0539">Nucleus</keyword>
<keyword evidence="4" id="KW-0238">DNA-binding</keyword>
<dbReference type="PANTHER" id="PTHR45675">
    <property type="entry name" value="MYB TRANSCRIPTION FACTOR-RELATED-RELATED"/>
    <property type="match status" value="1"/>
</dbReference>
<reference evidence="10 11" key="1">
    <citation type="submission" date="2019-09" db="EMBL/GenBank/DDBJ databases">
        <authorList>
            <person name="Ou C."/>
        </authorList>
    </citation>
    <scope>NUCLEOTIDE SEQUENCE [LARGE SCALE GENOMIC DNA]</scope>
    <source>
        <strain evidence="10">S2</strain>
        <tissue evidence="10">Leaf</tissue>
    </source>
</reference>
<evidence type="ECO:0000256" key="4">
    <source>
        <dbReference type="ARBA" id="ARBA00023125"/>
    </source>
</evidence>
<protein>
    <submittedName>
        <fullName evidence="10">Transcription factor MYB21-like</fullName>
    </submittedName>
</protein>
<evidence type="ECO:0000256" key="5">
    <source>
        <dbReference type="ARBA" id="ARBA00023163"/>
    </source>
</evidence>
<dbReference type="OrthoDB" id="2143914at2759"/>
<dbReference type="SMART" id="SM00717">
    <property type="entry name" value="SANT"/>
    <property type="match status" value="1"/>
</dbReference>
<evidence type="ECO:0000259" key="7">
    <source>
        <dbReference type="PROSITE" id="PS50090"/>
    </source>
</evidence>
<dbReference type="GO" id="GO:0005634">
    <property type="term" value="C:nucleus"/>
    <property type="evidence" value="ECO:0007669"/>
    <property type="project" value="UniProtKB-SubCell"/>
</dbReference>
<evidence type="ECO:0000313" key="10">
    <source>
        <dbReference type="EMBL" id="KAB2625747.1"/>
    </source>
</evidence>
<dbReference type="Proteomes" id="UP000327157">
    <property type="component" value="Chromosome 16"/>
</dbReference>
<dbReference type="InterPro" id="IPR017930">
    <property type="entry name" value="Myb_dom"/>
</dbReference>
<proteinExistence type="predicted"/>
<evidence type="ECO:0000313" key="11">
    <source>
        <dbReference type="Proteomes" id="UP000327157"/>
    </source>
</evidence>
<evidence type="ECO:0000259" key="8">
    <source>
        <dbReference type="PROSITE" id="PS51294"/>
    </source>
</evidence>
<dbReference type="Pfam" id="PF00249">
    <property type="entry name" value="Myb_DNA-binding"/>
    <property type="match status" value="1"/>
</dbReference>
<evidence type="ECO:0000256" key="1">
    <source>
        <dbReference type="ARBA" id="ARBA00004123"/>
    </source>
</evidence>
<keyword evidence="5" id="KW-0804">Transcription</keyword>
<comment type="subcellular location">
    <subcellularLocation>
        <location evidence="1">Nucleus</location>
    </subcellularLocation>
</comment>
<dbReference type="InterPro" id="IPR009057">
    <property type="entry name" value="Homeodomain-like_sf"/>
</dbReference>
<evidence type="ECO:0000313" key="9">
    <source>
        <dbReference type="EMBL" id="KAB2600561.1"/>
    </source>
</evidence>
<gene>
    <name evidence="10" type="ORF">D8674_017407</name>
    <name evidence="9" type="ORF">D8674_042120</name>
</gene>
<feature type="domain" description="Myb-like" evidence="7">
    <location>
        <begin position="19"/>
        <end position="52"/>
    </location>
</feature>
<organism evidence="10 11">
    <name type="scientific">Pyrus ussuriensis x Pyrus communis</name>
    <dbReference type="NCBI Taxonomy" id="2448454"/>
    <lineage>
        <taxon>Eukaryota</taxon>
        <taxon>Viridiplantae</taxon>
        <taxon>Streptophyta</taxon>
        <taxon>Embryophyta</taxon>
        <taxon>Tracheophyta</taxon>
        <taxon>Spermatophyta</taxon>
        <taxon>Magnoliopsida</taxon>
        <taxon>eudicotyledons</taxon>
        <taxon>Gunneridae</taxon>
        <taxon>Pentapetalae</taxon>
        <taxon>rosids</taxon>
        <taxon>fabids</taxon>
        <taxon>Rosales</taxon>
        <taxon>Rosaceae</taxon>
        <taxon>Amygdaloideae</taxon>
        <taxon>Maleae</taxon>
        <taxon>Pyrus</taxon>
    </lineage>
</organism>
<dbReference type="SUPFAM" id="SSF46689">
    <property type="entry name" value="Homeodomain-like"/>
    <property type="match status" value="1"/>
</dbReference>
<dbReference type="AlphaFoldDB" id="A0A5N5HFR8"/>
<feature type="domain" description="HTH myb-type" evidence="8">
    <location>
        <begin position="19"/>
        <end position="55"/>
    </location>
</feature>
<sequence>MYLGMMAGGQHRGWGMIKDEGWRKGPWTAEEDGFLIEYVRFHGEGRWNSVARLAGFFYSMLDGNIVNVSVPEAASSNEDNFIRDGLWNLTDVYANFINTTRQS</sequence>
<dbReference type="Gene3D" id="1.10.10.60">
    <property type="entry name" value="Homeodomain-like"/>
    <property type="match status" value="1"/>
</dbReference>
<dbReference type="GO" id="GO:0003700">
    <property type="term" value="F:DNA-binding transcription factor activity"/>
    <property type="evidence" value="ECO:0007669"/>
    <property type="project" value="InterPro"/>
</dbReference>